<feature type="transmembrane region" description="Helical" evidence="5">
    <location>
        <begin position="79"/>
        <end position="101"/>
    </location>
</feature>
<feature type="transmembrane region" description="Helical" evidence="5">
    <location>
        <begin position="215"/>
        <end position="235"/>
    </location>
</feature>
<reference evidence="6 7" key="1">
    <citation type="journal article" date="2016" name="Nat. Commun.">
        <title>Thousands of microbial genomes shed light on interconnected biogeochemical processes in an aquifer system.</title>
        <authorList>
            <person name="Anantharaman K."/>
            <person name="Brown C.T."/>
            <person name="Hug L.A."/>
            <person name="Sharon I."/>
            <person name="Castelle C.J."/>
            <person name="Probst A.J."/>
            <person name="Thomas B.C."/>
            <person name="Singh A."/>
            <person name="Wilkins M.J."/>
            <person name="Karaoz U."/>
            <person name="Brodie E.L."/>
            <person name="Williams K.H."/>
            <person name="Hubbard S.S."/>
            <person name="Banfield J.F."/>
        </authorList>
    </citation>
    <scope>NUCLEOTIDE SEQUENCE [LARGE SCALE GENOMIC DNA]</scope>
</reference>
<feature type="transmembrane region" description="Helical" evidence="5">
    <location>
        <begin position="20"/>
        <end position="39"/>
    </location>
</feature>
<keyword evidence="4 5" id="KW-0472">Membrane</keyword>
<comment type="subcellular location">
    <subcellularLocation>
        <location evidence="1">Membrane</location>
        <topology evidence="1">Multi-pass membrane protein</topology>
    </subcellularLocation>
</comment>
<evidence type="ECO:0000313" key="6">
    <source>
        <dbReference type="EMBL" id="OGD87512.1"/>
    </source>
</evidence>
<proteinExistence type="predicted"/>
<feature type="transmembrane region" description="Helical" evidence="5">
    <location>
        <begin position="295"/>
        <end position="321"/>
    </location>
</feature>
<dbReference type="AlphaFoldDB" id="A0A1F5G6M0"/>
<dbReference type="Pfam" id="PF01943">
    <property type="entry name" value="Polysacc_synt"/>
    <property type="match status" value="1"/>
</dbReference>
<feature type="transmembrane region" description="Helical" evidence="5">
    <location>
        <begin position="147"/>
        <end position="168"/>
    </location>
</feature>
<feature type="transmembrane region" description="Helical" evidence="5">
    <location>
        <begin position="385"/>
        <end position="407"/>
    </location>
</feature>
<dbReference type="PANTHER" id="PTHR43424">
    <property type="entry name" value="LOCUS PUTATIVE PROTEIN 1-RELATED"/>
    <property type="match status" value="1"/>
</dbReference>
<evidence type="ECO:0000256" key="3">
    <source>
        <dbReference type="ARBA" id="ARBA00022989"/>
    </source>
</evidence>
<dbReference type="EMBL" id="MFAZ01000012">
    <property type="protein sequence ID" value="OGD87512.1"/>
    <property type="molecule type" value="Genomic_DNA"/>
</dbReference>
<evidence type="ECO:0000256" key="2">
    <source>
        <dbReference type="ARBA" id="ARBA00022692"/>
    </source>
</evidence>
<feature type="transmembrane region" description="Helical" evidence="5">
    <location>
        <begin position="113"/>
        <end position="135"/>
    </location>
</feature>
<sequence>MFKKVIYNTGAQVIGKATTATITLLITLIIGRTLGPAGYGDFTKIFVFVGYFYTLADFGLNAIYIKIAKENELPHLKSLLGLRIIIGVTLALIATVSGFLLPYDQAASTGFSPLVKVGIAIASITIITQALYLTANAFYQKILRYDLSTISAAVSYVFVLLTAALVTFTSKSLLGYTIAYPIGGFILVLVAFAIIKKRTKTLPTPTFSKKEVIKFAKPAWPVGLALIFNLIYFRIDVFILSNYRPSTEVGLYGLAYQFFEAALAIPIFFSNAIYPPLANFYKVSRQRFQKEVKNWLFILSGVSILLTITMFSVSFFISAIFGRNFEGSMPALQILSIGLPFFFISALLWHLLIIYDKQKYLTLIYAVGAVFNIIANLIFIPTYGYIAASIITVISEALITLLLVIAIRSKNNLTMKQFNNY</sequence>
<feature type="transmembrane region" description="Helical" evidence="5">
    <location>
        <begin position="255"/>
        <end position="274"/>
    </location>
</feature>
<dbReference type="CDD" id="cd13128">
    <property type="entry name" value="MATE_Wzx_like"/>
    <property type="match status" value="1"/>
</dbReference>
<keyword evidence="3 5" id="KW-1133">Transmembrane helix</keyword>
<comment type="caution">
    <text evidence="6">The sequence shown here is derived from an EMBL/GenBank/DDBJ whole genome shotgun (WGS) entry which is preliminary data.</text>
</comment>
<dbReference type="PANTHER" id="PTHR43424:SF1">
    <property type="entry name" value="LOCUS PUTATIVE PROTEIN 1-RELATED"/>
    <property type="match status" value="1"/>
</dbReference>
<feature type="transmembrane region" description="Helical" evidence="5">
    <location>
        <begin position="360"/>
        <end position="379"/>
    </location>
</feature>
<dbReference type="STRING" id="1797711.A2870_04145"/>
<feature type="transmembrane region" description="Helical" evidence="5">
    <location>
        <begin position="45"/>
        <end position="67"/>
    </location>
</feature>
<keyword evidence="2 5" id="KW-0812">Transmembrane</keyword>
<dbReference type="InterPro" id="IPR052556">
    <property type="entry name" value="PolySynth_Transporter"/>
</dbReference>
<accession>A0A1F5G6M0</accession>
<dbReference type="InterPro" id="IPR002797">
    <property type="entry name" value="Polysacc_synth"/>
</dbReference>
<dbReference type="Proteomes" id="UP000179102">
    <property type="component" value="Unassembled WGS sequence"/>
</dbReference>
<organism evidence="6 7">
    <name type="scientific">Candidatus Curtissbacteria bacterium RIFCSPHIGHO2_01_FULL_41_11</name>
    <dbReference type="NCBI Taxonomy" id="1797711"/>
    <lineage>
        <taxon>Bacteria</taxon>
        <taxon>Candidatus Curtissiibacteriota</taxon>
    </lineage>
</organism>
<evidence type="ECO:0000313" key="7">
    <source>
        <dbReference type="Proteomes" id="UP000179102"/>
    </source>
</evidence>
<evidence type="ECO:0000256" key="1">
    <source>
        <dbReference type="ARBA" id="ARBA00004141"/>
    </source>
</evidence>
<feature type="transmembrane region" description="Helical" evidence="5">
    <location>
        <begin position="174"/>
        <end position="195"/>
    </location>
</feature>
<gene>
    <name evidence="6" type="ORF">A2870_04145</name>
</gene>
<evidence type="ECO:0000256" key="5">
    <source>
        <dbReference type="SAM" id="Phobius"/>
    </source>
</evidence>
<name>A0A1F5G6M0_9BACT</name>
<dbReference type="GO" id="GO:0016020">
    <property type="term" value="C:membrane"/>
    <property type="evidence" value="ECO:0007669"/>
    <property type="project" value="UniProtKB-SubCell"/>
</dbReference>
<protein>
    <submittedName>
        <fullName evidence="6">Uncharacterized protein</fullName>
    </submittedName>
</protein>
<evidence type="ECO:0000256" key="4">
    <source>
        <dbReference type="ARBA" id="ARBA00023136"/>
    </source>
</evidence>
<feature type="transmembrane region" description="Helical" evidence="5">
    <location>
        <begin position="333"/>
        <end position="353"/>
    </location>
</feature>